<dbReference type="OrthoDB" id="116183at2759"/>
<sequence length="126" mass="13652">MTALLLAGAGSGLGPGDWSSSESESSSEEEDEEDSVDVTSTMVSGISNDGKVLAHNHIWEFCSDLLVDPATLQRERKTFFSLAIDASVRRKKRRQIFLLDVPVVDYTNYSTAHECQVGGAEAVPNC</sequence>
<name>A0A9W7D5I9_9STRA</name>
<gene>
    <name evidence="2" type="ORF">Pfra01_002570000</name>
</gene>
<feature type="region of interest" description="Disordered" evidence="1">
    <location>
        <begin position="1"/>
        <end position="41"/>
    </location>
</feature>
<reference evidence="2" key="1">
    <citation type="submission" date="2023-04" db="EMBL/GenBank/DDBJ databases">
        <title>Phytophthora fragariaefolia NBRC 109709.</title>
        <authorList>
            <person name="Ichikawa N."/>
            <person name="Sato H."/>
            <person name="Tonouchi N."/>
        </authorList>
    </citation>
    <scope>NUCLEOTIDE SEQUENCE</scope>
    <source>
        <strain evidence="2">NBRC 109709</strain>
    </source>
</reference>
<evidence type="ECO:0000256" key="1">
    <source>
        <dbReference type="SAM" id="MobiDB-lite"/>
    </source>
</evidence>
<dbReference type="Proteomes" id="UP001165121">
    <property type="component" value="Unassembled WGS sequence"/>
</dbReference>
<accession>A0A9W7D5I9</accession>
<dbReference type="AlphaFoldDB" id="A0A9W7D5I9"/>
<protein>
    <submittedName>
        <fullName evidence="2">Unnamed protein product</fullName>
    </submittedName>
</protein>
<dbReference type="EMBL" id="BSXT01005045">
    <property type="protein sequence ID" value="GMF59479.1"/>
    <property type="molecule type" value="Genomic_DNA"/>
</dbReference>
<proteinExistence type="predicted"/>
<comment type="caution">
    <text evidence="2">The sequence shown here is derived from an EMBL/GenBank/DDBJ whole genome shotgun (WGS) entry which is preliminary data.</text>
</comment>
<feature type="compositionally biased region" description="Acidic residues" evidence="1">
    <location>
        <begin position="25"/>
        <end position="36"/>
    </location>
</feature>
<keyword evidence="3" id="KW-1185">Reference proteome</keyword>
<evidence type="ECO:0000313" key="2">
    <source>
        <dbReference type="EMBL" id="GMF59479.1"/>
    </source>
</evidence>
<evidence type="ECO:0000313" key="3">
    <source>
        <dbReference type="Proteomes" id="UP001165121"/>
    </source>
</evidence>
<organism evidence="2 3">
    <name type="scientific">Phytophthora fragariaefolia</name>
    <dbReference type="NCBI Taxonomy" id="1490495"/>
    <lineage>
        <taxon>Eukaryota</taxon>
        <taxon>Sar</taxon>
        <taxon>Stramenopiles</taxon>
        <taxon>Oomycota</taxon>
        <taxon>Peronosporomycetes</taxon>
        <taxon>Peronosporales</taxon>
        <taxon>Peronosporaceae</taxon>
        <taxon>Phytophthora</taxon>
    </lineage>
</organism>